<dbReference type="InterPro" id="IPR027417">
    <property type="entry name" value="P-loop_NTPase"/>
</dbReference>
<reference evidence="1" key="1">
    <citation type="journal article" date="2014" name="Front. Microbiol.">
        <title>High frequency of phylogenetically diverse reductive dehalogenase-homologous genes in deep subseafloor sedimentary metagenomes.</title>
        <authorList>
            <person name="Kawai M."/>
            <person name="Futagami T."/>
            <person name="Toyoda A."/>
            <person name="Takaki Y."/>
            <person name="Nishi S."/>
            <person name="Hori S."/>
            <person name="Arai W."/>
            <person name="Tsubouchi T."/>
            <person name="Morono Y."/>
            <person name="Uchiyama I."/>
            <person name="Ito T."/>
            <person name="Fujiyama A."/>
            <person name="Inagaki F."/>
            <person name="Takami H."/>
        </authorList>
    </citation>
    <scope>NUCLEOTIDE SEQUENCE</scope>
    <source>
        <strain evidence="1">Expedition CK06-06</strain>
    </source>
</reference>
<evidence type="ECO:0000313" key="1">
    <source>
        <dbReference type="EMBL" id="GAI54325.1"/>
    </source>
</evidence>
<accession>X1QTU0</accession>
<feature type="non-terminal residue" evidence="1">
    <location>
        <position position="1"/>
    </location>
</feature>
<sequence>VAEPTLSGMHDMRRQVDMINHFGLPAAVMINKWDINAENTQVLRDYCARQSLPLLGEIPYDTTVTEALAEEVPLVEHNQGPAAQAVTEGWGRAEQMLASL</sequence>
<gene>
    <name evidence="1" type="ORF">S06H3_54889</name>
</gene>
<protein>
    <submittedName>
        <fullName evidence="1">Uncharacterized protein</fullName>
    </submittedName>
</protein>
<name>X1QTU0_9ZZZZ</name>
<organism evidence="1">
    <name type="scientific">marine sediment metagenome</name>
    <dbReference type="NCBI Taxonomy" id="412755"/>
    <lineage>
        <taxon>unclassified sequences</taxon>
        <taxon>metagenomes</taxon>
        <taxon>ecological metagenomes</taxon>
    </lineage>
</organism>
<dbReference type="AlphaFoldDB" id="X1QTU0"/>
<comment type="caution">
    <text evidence="1">The sequence shown here is derived from an EMBL/GenBank/DDBJ whole genome shotgun (WGS) entry which is preliminary data.</text>
</comment>
<dbReference type="PANTHER" id="PTHR43534:SF1">
    <property type="entry name" value="4FE-4S CLUSTER CONTAINING PARA FAMILY ATPASE PROTEIN"/>
    <property type="match status" value="1"/>
</dbReference>
<dbReference type="SUPFAM" id="SSF52540">
    <property type="entry name" value="P-loop containing nucleoside triphosphate hydrolases"/>
    <property type="match status" value="1"/>
</dbReference>
<dbReference type="PANTHER" id="PTHR43534">
    <property type="entry name" value="MIND SUPERFAMILY P-LOOP ATPASE CONTAINING AN INSERTED FERREDOXIN DOMAIN"/>
    <property type="match status" value="1"/>
</dbReference>
<dbReference type="EMBL" id="BARV01035149">
    <property type="protein sequence ID" value="GAI54325.1"/>
    <property type="molecule type" value="Genomic_DNA"/>
</dbReference>
<proteinExistence type="predicted"/>
<dbReference type="Gene3D" id="3.40.50.300">
    <property type="entry name" value="P-loop containing nucleotide triphosphate hydrolases"/>
    <property type="match status" value="1"/>
</dbReference>